<accession>A0A6C0BJK6</accession>
<sequence length="43" mass="4722">MVIVLIRDASQIAMVTSVLDVSLKMLRVVIKTKTFSCKCCSSC</sequence>
<organism evidence="1">
    <name type="scientific">viral metagenome</name>
    <dbReference type="NCBI Taxonomy" id="1070528"/>
    <lineage>
        <taxon>unclassified sequences</taxon>
        <taxon>metagenomes</taxon>
        <taxon>organismal metagenomes</taxon>
    </lineage>
</organism>
<dbReference type="EMBL" id="MN739177">
    <property type="protein sequence ID" value="QHS92240.1"/>
    <property type="molecule type" value="Genomic_DNA"/>
</dbReference>
<name>A0A6C0BJK6_9ZZZZ</name>
<evidence type="ECO:0000313" key="1">
    <source>
        <dbReference type="EMBL" id="QHS92240.1"/>
    </source>
</evidence>
<dbReference type="AlphaFoldDB" id="A0A6C0BJK6"/>
<reference evidence="1" key="1">
    <citation type="journal article" date="2020" name="Nature">
        <title>Giant virus diversity and host interactions through global metagenomics.</title>
        <authorList>
            <person name="Schulz F."/>
            <person name="Roux S."/>
            <person name="Paez-Espino D."/>
            <person name="Jungbluth S."/>
            <person name="Walsh D.A."/>
            <person name="Denef V.J."/>
            <person name="McMahon K.D."/>
            <person name="Konstantinidis K.T."/>
            <person name="Eloe-Fadrosh E.A."/>
            <person name="Kyrpides N.C."/>
            <person name="Woyke T."/>
        </authorList>
    </citation>
    <scope>NUCLEOTIDE SEQUENCE</scope>
    <source>
        <strain evidence="1">GVMAG-M-3300014204-73</strain>
    </source>
</reference>
<proteinExistence type="predicted"/>
<protein>
    <submittedName>
        <fullName evidence="1">Uncharacterized protein</fullName>
    </submittedName>
</protein>